<name>A0AA40D4G2_9PEZI</name>
<feature type="transmembrane region" description="Helical" evidence="6">
    <location>
        <begin position="126"/>
        <end position="148"/>
    </location>
</feature>
<comment type="similarity">
    <text evidence="5">Belongs to the MIP/aquaporin (TC 1.A.8) family.</text>
</comment>
<dbReference type="EMBL" id="JAUJDW010000006">
    <property type="protein sequence ID" value="KAK0662331.1"/>
    <property type="molecule type" value="Genomic_DNA"/>
</dbReference>
<dbReference type="Pfam" id="PF00230">
    <property type="entry name" value="MIP"/>
    <property type="match status" value="1"/>
</dbReference>
<reference evidence="7" key="1">
    <citation type="submission" date="2023-06" db="EMBL/GenBank/DDBJ databases">
        <title>Multi-omics analyses reveal the molecular pathogenesis toolkit of Lasiodiplodia hormozganensis, a cross-kingdom pathogen.</title>
        <authorList>
            <person name="Felix C."/>
            <person name="Meneses R."/>
            <person name="Goncalves M.F.M."/>
            <person name="Tilleman L."/>
            <person name="Duarte A.S."/>
            <person name="Jorrin-Novo J.V."/>
            <person name="Van De Peer Y."/>
            <person name="Deforce D."/>
            <person name="Van Nieuwerburgh F."/>
            <person name="Esteves A.C."/>
            <person name="Alves A."/>
        </authorList>
    </citation>
    <scope>NUCLEOTIDE SEQUENCE</scope>
    <source>
        <strain evidence="7">CBS 339.90</strain>
    </source>
</reference>
<dbReference type="GO" id="GO:0015267">
    <property type="term" value="F:channel activity"/>
    <property type="evidence" value="ECO:0007669"/>
    <property type="project" value="InterPro"/>
</dbReference>
<organism evidence="7 8">
    <name type="scientific">Lasiodiplodia hormozganensis</name>
    <dbReference type="NCBI Taxonomy" id="869390"/>
    <lineage>
        <taxon>Eukaryota</taxon>
        <taxon>Fungi</taxon>
        <taxon>Dikarya</taxon>
        <taxon>Ascomycota</taxon>
        <taxon>Pezizomycotina</taxon>
        <taxon>Dothideomycetes</taxon>
        <taxon>Dothideomycetes incertae sedis</taxon>
        <taxon>Botryosphaeriales</taxon>
        <taxon>Botryosphaeriaceae</taxon>
        <taxon>Lasiodiplodia</taxon>
    </lineage>
</organism>
<evidence type="ECO:0000256" key="3">
    <source>
        <dbReference type="ARBA" id="ARBA00022989"/>
    </source>
</evidence>
<proteinExistence type="inferred from homology"/>
<dbReference type="AlphaFoldDB" id="A0AA40D4G2"/>
<evidence type="ECO:0000256" key="6">
    <source>
        <dbReference type="SAM" id="Phobius"/>
    </source>
</evidence>
<keyword evidence="5" id="KW-0813">Transport</keyword>
<gene>
    <name evidence="7" type="primary">TIP1-3</name>
    <name evidence="7" type="ORF">DIS24_g1874</name>
</gene>
<comment type="caution">
    <text evidence="7">The sequence shown here is derived from an EMBL/GenBank/DDBJ whole genome shotgun (WGS) entry which is preliminary data.</text>
</comment>
<evidence type="ECO:0000256" key="4">
    <source>
        <dbReference type="ARBA" id="ARBA00023136"/>
    </source>
</evidence>
<evidence type="ECO:0000313" key="8">
    <source>
        <dbReference type="Proteomes" id="UP001175001"/>
    </source>
</evidence>
<accession>A0AA40D4G2</accession>
<dbReference type="Gene3D" id="1.20.1080.10">
    <property type="entry name" value="Glycerol uptake facilitator protein"/>
    <property type="match status" value="1"/>
</dbReference>
<keyword evidence="2 5" id="KW-0812">Transmembrane</keyword>
<dbReference type="PRINTS" id="PR00783">
    <property type="entry name" value="MINTRINSICP"/>
</dbReference>
<evidence type="ECO:0000313" key="7">
    <source>
        <dbReference type="EMBL" id="KAK0662331.1"/>
    </source>
</evidence>
<feature type="transmembrane region" description="Helical" evidence="6">
    <location>
        <begin position="92"/>
        <end position="119"/>
    </location>
</feature>
<evidence type="ECO:0000256" key="5">
    <source>
        <dbReference type="RuleBase" id="RU000477"/>
    </source>
</evidence>
<evidence type="ECO:0000256" key="1">
    <source>
        <dbReference type="ARBA" id="ARBA00004141"/>
    </source>
</evidence>
<protein>
    <submittedName>
        <fullName evidence="7">Aquaporin TIP1-3</fullName>
    </submittedName>
</protein>
<feature type="transmembrane region" description="Helical" evidence="6">
    <location>
        <begin position="175"/>
        <end position="193"/>
    </location>
</feature>
<keyword evidence="4 6" id="KW-0472">Membrane</keyword>
<dbReference type="PANTHER" id="PTHR47002">
    <property type="entry name" value="AQUAPORIN-LIKE"/>
    <property type="match status" value="1"/>
</dbReference>
<comment type="subcellular location">
    <subcellularLocation>
        <location evidence="1">Membrane</location>
        <topology evidence="1">Multi-pass membrane protein</topology>
    </subcellularLocation>
</comment>
<dbReference type="InterPro" id="IPR023271">
    <property type="entry name" value="Aquaporin-like"/>
</dbReference>
<keyword evidence="8" id="KW-1185">Reference proteome</keyword>
<keyword evidence="3 6" id="KW-1133">Transmembrane helix</keyword>
<dbReference type="GO" id="GO:0016020">
    <property type="term" value="C:membrane"/>
    <property type="evidence" value="ECO:0007669"/>
    <property type="project" value="UniProtKB-SubCell"/>
</dbReference>
<sequence>METTKNAPEESQQALPFAGRLGANQRFAISDNKDHHQQPEARPFAGRIGGNQAFTVSHHNPDAEEIVKETPDAAPLRNLKDAIDLRGFLQPVIWKAAIVECWGVSMLVFSTGLIGIALGPYRAANVVGISLVGALTNWFSVSLFILAAGPASGGHLNPFITMSTFAAGLSTLSRSVLYIIAQCIGAVAGAFLLKLGVSGADYFALVSDLIR</sequence>
<dbReference type="InterPro" id="IPR000425">
    <property type="entry name" value="MIP"/>
</dbReference>
<dbReference type="SUPFAM" id="SSF81338">
    <property type="entry name" value="Aquaporin-like"/>
    <property type="match status" value="1"/>
</dbReference>
<dbReference type="PANTHER" id="PTHR47002:SF2">
    <property type="entry name" value="AQUAPORIN AQPAE.A-LIKE"/>
    <property type="match status" value="1"/>
</dbReference>
<evidence type="ECO:0000256" key="2">
    <source>
        <dbReference type="ARBA" id="ARBA00022692"/>
    </source>
</evidence>
<dbReference type="Proteomes" id="UP001175001">
    <property type="component" value="Unassembled WGS sequence"/>
</dbReference>